<organism evidence="2">
    <name type="scientific">Clastoptera arizonana</name>
    <name type="common">Arizona spittle bug</name>
    <dbReference type="NCBI Taxonomy" id="38151"/>
    <lineage>
        <taxon>Eukaryota</taxon>
        <taxon>Metazoa</taxon>
        <taxon>Ecdysozoa</taxon>
        <taxon>Arthropoda</taxon>
        <taxon>Hexapoda</taxon>
        <taxon>Insecta</taxon>
        <taxon>Pterygota</taxon>
        <taxon>Neoptera</taxon>
        <taxon>Paraneoptera</taxon>
        <taxon>Hemiptera</taxon>
        <taxon>Auchenorrhyncha</taxon>
        <taxon>Cercopoidea</taxon>
        <taxon>Clastopteridae</taxon>
        <taxon>Clastoptera</taxon>
    </lineage>
</organism>
<dbReference type="EMBL" id="GEDC01005371">
    <property type="protein sequence ID" value="JAS31927.1"/>
    <property type="molecule type" value="Transcribed_RNA"/>
</dbReference>
<keyword evidence="1" id="KW-0472">Membrane</keyword>
<keyword evidence="1" id="KW-0812">Transmembrane</keyword>
<feature type="transmembrane region" description="Helical" evidence="1">
    <location>
        <begin position="16"/>
        <end position="34"/>
    </location>
</feature>
<evidence type="ECO:0008006" key="3">
    <source>
        <dbReference type="Google" id="ProtNLM"/>
    </source>
</evidence>
<dbReference type="InterPro" id="IPR026620">
    <property type="entry name" value="TMEM177"/>
</dbReference>
<dbReference type="PANTHER" id="PTHR21824">
    <property type="entry name" value="TRANSMEMBRANE PROTEIN 177"/>
    <property type="match status" value="1"/>
</dbReference>
<dbReference type="PANTHER" id="PTHR21824:SF4">
    <property type="entry name" value="TRANSMEMBRANE PROTEIN 177"/>
    <property type="match status" value="1"/>
</dbReference>
<gene>
    <name evidence="2" type="ORF">g.1376</name>
</gene>
<evidence type="ECO:0000313" key="2">
    <source>
        <dbReference type="EMBL" id="JAS31927.1"/>
    </source>
</evidence>
<reference evidence="2" key="1">
    <citation type="submission" date="2015-12" db="EMBL/GenBank/DDBJ databases">
        <title>De novo transcriptome assembly of four potential Pierce s Disease insect vectors from Arizona vineyards.</title>
        <authorList>
            <person name="Tassone E.E."/>
        </authorList>
    </citation>
    <scope>NUCLEOTIDE SEQUENCE</scope>
</reference>
<name>A0A1B6E208_9HEMI</name>
<accession>A0A1B6E208</accession>
<sequence>MNRIINFLTSDRGKKFIFFTISTTCIGSCSFLYIPNTVLISQYQKLFEMYRDGEPVLVEGETLEKFKEVIIDINSFVKPRGKITPFIAYGFDTVSAGHTNTLQGAIIGIPSTFEYKTIEDVDKNPIRVNGKFLDPELDVANRLKESIILSDNAKKYAICREILLTNTNVMYFQASYPPIIIITLNFFSQFCKKVFGVERLPPINRGIVYSLLTILGYSVWILLKDNTNLYFESMVEHQICSLGESYIHGGLEYYSKCLEKNKALRELMYKGDSKYTVTGNENYKFRNKSIPLTARQEFFKTQLSNINVNVIC</sequence>
<dbReference type="GO" id="GO:0016020">
    <property type="term" value="C:membrane"/>
    <property type="evidence" value="ECO:0007669"/>
    <property type="project" value="TreeGrafter"/>
</dbReference>
<evidence type="ECO:0000256" key="1">
    <source>
        <dbReference type="SAM" id="Phobius"/>
    </source>
</evidence>
<proteinExistence type="predicted"/>
<protein>
    <recommendedName>
        <fullName evidence="3">Transmembrane protein 177</fullName>
    </recommendedName>
</protein>
<dbReference type="AlphaFoldDB" id="A0A1B6E208"/>
<keyword evidence="1" id="KW-1133">Transmembrane helix</keyword>